<dbReference type="GO" id="GO:0016788">
    <property type="term" value="F:hydrolase activity, acting on ester bonds"/>
    <property type="evidence" value="ECO:0007669"/>
    <property type="project" value="UniProtKB-ARBA"/>
</dbReference>
<keyword evidence="6" id="KW-0016">Alginate biosynthesis</keyword>
<dbReference type="InterPro" id="IPR036514">
    <property type="entry name" value="SGNH_hydro_sf"/>
</dbReference>
<keyword evidence="9" id="KW-0378">Hydrolase</keyword>
<organism evidence="9 10">
    <name type="scientific">Burkholderia contaminans</name>
    <dbReference type="NCBI Taxonomy" id="488447"/>
    <lineage>
        <taxon>Bacteria</taxon>
        <taxon>Pseudomonadati</taxon>
        <taxon>Pseudomonadota</taxon>
        <taxon>Betaproteobacteria</taxon>
        <taxon>Burkholderiales</taxon>
        <taxon>Burkholderiaceae</taxon>
        <taxon>Burkholderia</taxon>
        <taxon>Burkholderia cepacia complex</taxon>
    </lineage>
</organism>
<comment type="subcellular location">
    <subcellularLocation>
        <location evidence="1">Periplasm</location>
    </subcellularLocation>
</comment>
<evidence type="ECO:0000256" key="2">
    <source>
        <dbReference type="ARBA" id="ARBA00005182"/>
    </source>
</evidence>
<keyword evidence="3" id="KW-0808">Transferase</keyword>
<evidence type="ECO:0000256" key="7">
    <source>
        <dbReference type="SAM" id="Phobius"/>
    </source>
</evidence>
<keyword evidence="7" id="KW-1133">Transmembrane helix</keyword>
<name>A0A2S5E1G7_9BURK</name>
<evidence type="ECO:0000256" key="5">
    <source>
        <dbReference type="ARBA" id="ARBA00022764"/>
    </source>
</evidence>
<keyword evidence="4" id="KW-0732">Signal</keyword>
<feature type="transmembrane region" description="Helical" evidence="7">
    <location>
        <begin position="27"/>
        <end position="45"/>
    </location>
</feature>
<dbReference type="GO" id="GO:0042597">
    <property type="term" value="C:periplasmic space"/>
    <property type="evidence" value="ECO:0007669"/>
    <property type="project" value="UniProtKB-SubCell"/>
</dbReference>
<protein>
    <submittedName>
        <fullName evidence="9">SGNH/GDSL hydrolase family protein</fullName>
    </submittedName>
</protein>
<reference evidence="9 10" key="1">
    <citation type="submission" date="2018-01" db="EMBL/GenBank/DDBJ databases">
        <title>Successful Treatment of Persistent Burkholderia cepacia Bacteremia with Ceftazidime-Avibactam.</title>
        <authorList>
            <person name="Tamma P."/>
            <person name="Fan Y."/>
            <person name="Bergman Y."/>
            <person name="Sick-Samuels A."/>
            <person name="Hsu A."/>
            <person name="Timp W."/>
            <person name="Simner P."/>
        </authorList>
    </citation>
    <scope>NUCLEOTIDE SEQUENCE [LARGE SCALE GENOMIC DNA]</scope>
    <source>
        <strain evidence="9 10">170816</strain>
    </source>
</reference>
<keyword evidence="7" id="KW-0472">Membrane</keyword>
<accession>A0A2S5E1G7</accession>
<dbReference type="SUPFAM" id="SSF52266">
    <property type="entry name" value="SGNH hydrolase"/>
    <property type="match status" value="1"/>
</dbReference>
<proteinExistence type="predicted"/>
<dbReference type="Pfam" id="PF16822">
    <property type="entry name" value="ALGX"/>
    <property type="match status" value="1"/>
</dbReference>
<feature type="domain" description="AlgX/AlgJ SGNH hydrolase-like" evidence="8">
    <location>
        <begin position="265"/>
        <end position="372"/>
    </location>
</feature>
<comment type="caution">
    <text evidence="9">The sequence shown here is derived from an EMBL/GenBank/DDBJ whole genome shotgun (WGS) entry which is preliminary data.</text>
</comment>
<dbReference type="AlphaFoldDB" id="A0A2S5E1G7"/>
<evidence type="ECO:0000313" key="10">
    <source>
        <dbReference type="Proteomes" id="UP000238655"/>
    </source>
</evidence>
<evidence type="ECO:0000256" key="6">
    <source>
        <dbReference type="ARBA" id="ARBA00022841"/>
    </source>
</evidence>
<dbReference type="Proteomes" id="UP000238655">
    <property type="component" value="Chromosome 2"/>
</dbReference>
<dbReference type="GO" id="GO:0016740">
    <property type="term" value="F:transferase activity"/>
    <property type="evidence" value="ECO:0007669"/>
    <property type="project" value="UniProtKB-KW"/>
</dbReference>
<dbReference type="GO" id="GO:0042121">
    <property type="term" value="P:alginic acid biosynthetic process"/>
    <property type="evidence" value="ECO:0007669"/>
    <property type="project" value="UniProtKB-KW"/>
</dbReference>
<evidence type="ECO:0000313" key="9">
    <source>
        <dbReference type="EMBL" id="POZ85156.1"/>
    </source>
</evidence>
<dbReference type="Gene3D" id="3.40.50.1110">
    <property type="entry name" value="SGNH hydrolase"/>
    <property type="match status" value="1"/>
</dbReference>
<comment type="pathway">
    <text evidence="2">Glycan biosynthesis; alginate biosynthesis.</text>
</comment>
<evidence type="ECO:0000256" key="1">
    <source>
        <dbReference type="ARBA" id="ARBA00004418"/>
    </source>
</evidence>
<dbReference type="InterPro" id="IPR031811">
    <property type="entry name" value="ALGX/ALGJ_SGNH-like"/>
</dbReference>
<sequence>MKNTVPLTSFRETDDVAVSRRLPRRDYVLLPLIVVATVICLFVAAECVTRAIWSAGTHGGECRVADAAEGMRNVPNCTMTVKTPETPWIAYHYNACGFRSTEDCGPKPAGTRRVALLGTSFAEGTSLPYDQSFAALAEQDLSRMCGAPVEVQNLGVYELPFRKVLNRIGPALALQPDAAVLTVAPFDLEKINLPDVADAPAATAAPEPRSDLMARVKGWLSGSRAIAVAQHYMFENPDIQVPMYLKYGDKADFLRPPFSTAWRERLETFDKVAATVADRFRATGVPVALMLIPQRTQAGLLAAKALPSGIDPWALDRAMAEIAAKHGMRYIDLASSLKQSANPADYYYPVDNHLNAAGARVVAQSMVTALTTGGSPALSACGSH</sequence>
<evidence type="ECO:0000256" key="4">
    <source>
        <dbReference type="ARBA" id="ARBA00022729"/>
    </source>
</evidence>
<dbReference type="EMBL" id="PQVP01000001">
    <property type="protein sequence ID" value="POZ85156.1"/>
    <property type="molecule type" value="Genomic_DNA"/>
</dbReference>
<keyword evidence="7" id="KW-0812">Transmembrane</keyword>
<gene>
    <name evidence="9" type="ORF">C3743_00860</name>
</gene>
<keyword evidence="5" id="KW-0574">Periplasm</keyword>
<evidence type="ECO:0000256" key="3">
    <source>
        <dbReference type="ARBA" id="ARBA00022679"/>
    </source>
</evidence>
<evidence type="ECO:0000259" key="8">
    <source>
        <dbReference type="Pfam" id="PF16822"/>
    </source>
</evidence>